<dbReference type="InterPro" id="IPR027417">
    <property type="entry name" value="P-loop_NTPase"/>
</dbReference>
<feature type="domain" description="TIR" evidence="2">
    <location>
        <begin position="148"/>
        <end position="297"/>
    </location>
</feature>
<evidence type="ECO:0000256" key="1">
    <source>
        <dbReference type="SAM" id="MobiDB-lite"/>
    </source>
</evidence>
<dbReference type="Pfam" id="PF13676">
    <property type="entry name" value="TIR_2"/>
    <property type="match status" value="1"/>
</dbReference>
<dbReference type="InterPro" id="IPR054737">
    <property type="entry name" value="NNH6"/>
</dbReference>
<dbReference type="InterPro" id="IPR035897">
    <property type="entry name" value="Toll_tir_struct_dom_sf"/>
</dbReference>
<evidence type="ECO:0000313" key="3">
    <source>
        <dbReference type="EMBL" id="TWW12334.1"/>
    </source>
</evidence>
<dbReference type="AlphaFoldDB" id="A0A5C6MC66"/>
<dbReference type="SUPFAM" id="SSF141571">
    <property type="entry name" value="Pentapeptide repeat-like"/>
    <property type="match status" value="1"/>
</dbReference>
<evidence type="ECO:0000313" key="4">
    <source>
        <dbReference type="Proteomes" id="UP000321083"/>
    </source>
</evidence>
<dbReference type="Pfam" id="PF22737">
    <property type="entry name" value="NNH6"/>
    <property type="match status" value="1"/>
</dbReference>
<proteinExistence type="predicted"/>
<dbReference type="SUPFAM" id="SSF52540">
    <property type="entry name" value="P-loop containing nucleoside triphosphate hydrolases"/>
    <property type="match status" value="1"/>
</dbReference>
<reference evidence="3 4" key="1">
    <citation type="submission" date="2019-08" db="EMBL/GenBank/DDBJ databases">
        <title>100 year-old enigma solved: identification of Planctomyces bekefii, the type genus and species of the phylum Planctomycetes.</title>
        <authorList>
            <person name="Svetlana D.N."/>
            <person name="Overmann J."/>
        </authorList>
    </citation>
    <scope>NUCLEOTIDE SEQUENCE [LARGE SCALE GENOMIC DNA]</scope>
    <source>
        <strain evidence="3">Phe10_nw2017</strain>
    </source>
</reference>
<organism evidence="3 4">
    <name type="scientific">Planctomyces bekefii</name>
    <dbReference type="NCBI Taxonomy" id="1653850"/>
    <lineage>
        <taxon>Bacteria</taxon>
        <taxon>Pseudomonadati</taxon>
        <taxon>Planctomycetota</taxon>
        <taxon>Planctomycetia</taxon>
        <taxon>Planctomycetales</taxon>
        <taxon>Planctomycetaceae</taxon>
        <taxon>Planctomyces</taxon>
    </lineage>
</organism>
<evidence type="ECO:0000259" key="2">
    <source>
        <dbReference type="PROSITE" id="PS50104"/>
    </source>
</evidence>
<dbReference type="Proteomes" id="UP000321083">
    <property type="component" value="Unassembled WGS sequence"/>
</dbReference>
<dbReference type="Gene3D" id="3.40.50.10140">
    <property type="entry name" value="Toll/interleukin-1 receptor homology (TIR) domain"/>
    <property type="match status" value="1"/>
</dbReference>
<protein>
    <recommendedName>
        <fullName evidence="2">TIR domain-containing protein</fullName>
    </recommendedName>
</protein>
<name>A0A5C6MC66_9PLAN</name>
<feature type="region of interest" description="Disordered" evidence="1">
    <location>
        <begin position="318"/>
        <end position="354"/>
    </location>
</feature>
<sequence>MAKTKAAAAAPNVPAVLYGQALLNALTPLQTHLAPADFTKLQAVACIATQPAVPLDAAVAAAFPGQTPNTHSLKLFTNLRGRINSACKDAGLSFQFAADSHKQSALAERTCTFLGDDLAEQEIEKYAASVVREIPGQIYTPVKGIRKRQIRLFVSYAHDAPENGPRVSRLADNFLQRLRDQLGLCSHYQFLPWTDRTIGLGTPWRQQIHDAIGNCDGGLLLLTPQFLNSQFILQHELGQFLEPQGIAAGKPIIPIGLSQFPLDGDLKGLEPSQIYLGPDYHNTQSKPKFFEELSTEPARNRFAMDAARRIEQRFQQLTTTASAGRSQQRHPKAQALDQLQLPDRPATATQPDEGTRIAHIEWAADFDKRLPEYFAATRGLRGNIGDRQSLADHELDPAKAEDAEQALEQWACDPQSMPFFALLGEVGIGKTTTLQHFARTMNQKRAQLRINGVPEDQLPPLVLYFDLRDYISNSELSNNYVPKLEELLTTIVQRGWRSQDQKVDIDLLIRLVRQEAAVALFDGLDEKTVHMTPDRAQNFIRTLWSILPQSTDAPDPKFRRGKALISCRTHYFRDVSSQAAMLTGEDRERLEKQQMPVFYLLPFNESQIRAYLTAALGSDERAVEAEKLLAKVHNLSELAQRPYLLNLIRRKLADVERLAATGETVNSARLYGLFVDEWLTRDNGKHQIDYEHKRLLMAELAAAMWSSAEKSWEVGRLESWFDDFLLAHPAISGAYANVSRKVLKDDLRTATFVLRPDSADRDFCFAHTSLQEYFLAQHLLSSLAAGQDSAWDLPAPSRETLVFFCESLVLRHREAGLQGLARLLAGAAGSRAALNAFACWQLARERGLPEPAPQQVCLAGTDLNSLRLIGTANKPWILPQASLQGTILNDCHLEHVHLPGAQLQSAQLRRAVLLNVVADGADLTDAELLGVRWSGGS</sequence>
<feature type="non-terminal residue" evidence="3">
    <location>
        <position position="937"/>
    </location>
</feature>
<dbReference type="InterPro" id="IPR001646">
    <property type="entry name" value="5peptide_repeat"/>
</dbReference>
<dbReference type="EMBL" id="SRHE01000018">
    <property type="protein sequence ID" value="TWW12334.1"/>
    <property type="molecule type" value="Genomic_DNA"/>
</dbReference>
<dbReference type="SUPFAM" id="SSF52200">
    <property type="entry name" value="Toll/Interleukin receptor TIR domain"/>
    <property type="match status" value="1"/>
</dbReference>
<comment type="caution">
    <text evidence="3">The sequence shown here is derived from an EMBL/GenBank/DDBJ whole genome shotgun (WGS) entry which is preliminary data.</text>
</comment>
<dbReference type="PROSITE" id="PS50104">
    <property type="entry name" value="TIR"/>
    <property type="match status" value="1"/>
</dbReference>
<dbReference type="InterPro" id="IPR000157">
    <property type="entry name" value="TIR_dom"/>
</dbReference>
<dbReference type="GO" id="GO:0007165">
    <property type="term" value="P:signal transduction"/>
    <property type="evidence" value="ECO:0007669"/>
    <property type="project" value="InterPro"/>
</dbReference>
<keyword evidence="4" id="KW-1185">Reference proteome</keyword>
<dbReference type="Pfam" id="PF00805">
    <property type="entry name" value="Pentapeptide"/>
    <property type="match status" value="1"/>
</dbReference>
<gene>
    <name evidence="3" type="ORF">E3A20_01970</name>
</gene>
<accession>A0A5C6MC66</accession>
<dbReference type="Gene3D" id="2.160.20.80">
    <property type="entry name" value="E3 ubiquitin-protein ligase SopA"/>
    <property type="match status" value="1"/>
</dbReference>
<reference evidence="3 4" key="2">
    <citation type="submission" date="2019-08" db="EMBL/GenBank/DDBJ databases">
        <authorList>
            <person name="Henke P."/>
        </authorList>
    </citation>
    <scope>NUCLEOTIDE SEQUENCE [LARGE SCALE GENOMIC DNA]</scope>
    <source>
        <strain evidence="3">Phe10_nw2017</strain>
    </source>
</reference>
<dbReference type="Gene3D" id="3.40.50.300">
    <property type="entry name" value="P-loop containing nucleotide triphosphate hydrolases"/>
    <property type="match status" value="1"/>
</dbReference>